<comment type="caution">
    <text evidence="1">The sequence shown here is derived from an EMBL/GenBank/DDBJ whole genome shotgun (WGS) entry which is preliminary data.</text>
</comment>
<dbReference type="Proteomes" id="UP000249061">
    <property type="component" value="Unassembled WGS sequence"/>
</dbReference>
<evidence type="ECO:0000313" key="1">
    <source>
        <dbReference type="EMBL" id="PZR18458.1"/>
    </source>
</evidence>
<dbReference type="AlphaFoldDB" id="A0A2W5VAH8"/>
<name>A0A2W5VAH8_9BACT</name>
<protein>
    <submittedName>
        <fullName evidence="1">Uncharacterized protein</fullName>
    </submittedName>
</protein>
<gene>
    <name evidence="1" type="ORF">DI536_00830</name>
</gene>
<dbReference type="EMBL" id="QFQP01000001">
    <property type="protein sequence ID" value="PZR18458.1"/>
    <property type="molecule type" value="Genomic_DNA"/>
</dbReference>
<accession>A0A2W5VAH8</accession>
<organism evidence="1 2">
    <name type="scientific">Archangium gephyra</name>
    <dbReference type="NCBI Taxonomy" id="48"/>
    <lineage>
        <taxon>Bacteria</taxon>
        <taxon>Pseudomonadati</taxon>
        <taxon>Myxococcota</taxon>
        <taxon>Myxococcia</taxon>
        <taxon>Myxococcales</taxon>
        <taxon>Cystobacterineae</taxon>
        <taxon>Archangiaceae</taxon>
        <taxon>Archangium</taxon>
    </lineage>
</organism>
<proteinExistence type="predicted"/>
<sequence>MKLLLLPLVVLLFSPVTPPEVEATCEAPSAIGDEASKCKNKCNSKCEGAQNKSKCVAECRRACDK</sequence>
<evidence type="ECO:0000313" key="2">
    <source>
        <dbReference type="Proteomes" id="UP000249061"/>
    </source>
</evidence>
<reference evidence="1 2" key="1">
    <citation type="submission" date="2017-08" db="EMBL/GenBank/DDBJ databases">
        <title>Infants hospitalized years apart are colonized by the same room-sourced microbial strains.</title>
        <authorList>
            <person name="Brooks B."/>
            <person name="Olm M.R."/>
            <person name="Firek B.A."/>
            <person name="Baker R."/>
            <person name="Thomas B.C."/>
            <person name="Morowitz M.J."/>
            <person name="Banfield J.F."/>
        </authorList>
    </citation>
    <scope>NUCLEOTIDE SEQUENCE [LARGE SCALE GENOMIC DNA]</scope>
    <source>
        <strain evidence="1">S2_003_000_R2_14</strain>
    </source>
</reference>